<keyword evidence="7" id="KW-1185">Reference proteome</keyword>
<evidence type="ECO:0000256" key="3">
    <source>
        <dbReference type="ARBA" id="ARBA00022741"/>
    </source>
</evidence>
<evidence type="ECO:0000256" key="1">
    <source>
        <dbReference type="ARBA" id="ARBA00005417"/>
    </source>
</evidence>
<dbReference type="PANTHER" id="PTHR43335">
    <property type="entry name" value="ABC TRANSPORTER, ATP-BINDING PROTEIN"/>
    <property type="match status" value="1"/>
</dbReference>
<evidence type="ECO:0000256" key="4">
    <source>
        <dbReference type="ARBA" id="ARBA00022840"/>
    </source>
</evidence>
<accession>A0ABV1JG55</accession>
<dbReference type="GO" id="GO:0005524">
    <property type="term" value="F:ATP binding"/>
    <property type="evidence" value="ECO:0007669"/>
    <property type="project" value="UniProtKB-KW"/>
</dbReference>
<organism evidence="6 7">
    <name type="scientific">Raoultibacter massiliensis</name>
    <dbReference type="NCBI Taxonomy" id="1852371"/>
    <lineage>
        <taxon>Bacteria</taxon>
        <taxon>Bacillati</taxon>
        <taxon>Actinomycetota</taxon>
        <taxon>Coriobacteriia</taxon>
        <taxon>Eggerthellales</taxon>
        <taxon>Eggerthellaceae</taxon>
        <taxon>Raoultibacter</taxon>
    </lineage>
</organism>
<dbReference type="PROSITE" id="PS50893">
    <property type="entry name" value="ABC_TRANSPORTER_2"/>
    <property type="match status" value="1"/>
</dbReference>
<evidence type="ECO:0000259" key="5">
    <source>
        <dbReference type="PROSITE" id="PS50893"/>
    </source>
</evidence>
<dbReference type="Gene3D" id="3.40.50.300">
    <property type="entry name" value="P-loop containing nucleotide triphosphate hydrolases"/>
    <property type="match status" value="1"/>
</dbReference>
<comment type="caution">
    <text evidence="6">The sequence shown here is derived from an EMBL/GenBank/DDBJ whole genome shotgun (WGS) entry which is preliminary data.</text>
</comment>
<evidence type="ECO:0000256" key="2">
    <source>
        <dbReference type="ARBA" id="ARBA00022448"/>
    </source>
</evidence>
<dbReference type="InterPro" id="IPR003593">
    <property type="entry name" value="AAA+_ATPase"/>
</dbReference>
<keyword evidence="4 6" id="KW-0067">ATP-binding</keyword>
<evidence type="ECO:0000313" key="6">
    <source>
        <dbReference type="EMBL" id="MEQ3364075.1"/>
    </source>
</evidence>
<keyword evidence="3" id="KW-0547">Nucleotide-binding</keyword>
<gene>
    <name evidence="6" type="ORF">AAA083_13915</name>
</gene>
<dbReference type="SMART" id="SM00382">
    <property type="entry name" value="AAA"/>
    <property type="match status" value="1"/>
</dbReference>
<keyword evidence="2" id="KW-0813">Transport</keyword>
<dbReference type="InterPro" id="IPR027417">
    <property type="entry name" value="P-loop_NTPase"/>
</dbReference>
<comment type="similarity">
    <text evidence="1">Belongs to the ABC transporter superfamily.</text>
</comment>
<evidence type="ECO:0000313" key="7">
    <source>
        <dbReference type="Proteomes" id="UP001487305"/>
    </source>
</evidence>
<dbReference type="Pfam" id="PF00005">
    <property type="entry name" value="ABC_tran"/>
    <property type="match status" value="1"/>
</dbReference>
<sequence>MDAVIETRGLTKRYGDFAALDGVGVSVRRGEIFGLIGDNGAGKTTLFKLLCGLSFPSAGEVRLFGVTEQAELERQRSRIGAIVEQPGFYPNLSVEKNLEYYRIQKGVPGQGVVSELLDLMRLTHAKSRACKDLSMGMKQRLGIAMALLGEPEILILDEPITGLDPSGIVEVRALLQRLNRERGITVMLSSHNLAELEQLATTYAFMSHGRILEQVSAERLVARCADCIDIAVSDAERYTALLEKDLGQEHYQVLPDKTVRIFDPQLGIEAYSALASEQGMGIFKLERHRTSLEQYYLSLKERGAA</sequence>
<dbReference type="Proteomes" id="UP001487305">
    <property type="component" value="Unassembled WGS sequence"/>
</dbReference>
<reference evidence="6 7" key="1">
    <citation type="submission" date="2024-04" db="EMBL/GenBank/DDBJ databases">
        <title>Human intestinal bacterial collection.</title>
        <authorList>
            <person name="Pauvert C."/>
            <person name="Hitch T.C.A."/>
            <person name="Clavel T."/>
        </authorList>
    </citation>
    <scope>NUCLEOTIDE SEQUENCE [LARGE SCALE GENOMIC DNA]</scope>
    <source>
        <strain evidence="6 7">CLA-KB-H42</strain>
    </source>
</reference>
<proteinExistence type="inferred from homology"/>
<dbReference type="EMBL" id="JBBNOP010000015">
    <property type="protein sequence ID" value="MEQ3364075.1"/>
    <property type="molecule type" value="Genomic_DNA"/>
</dbReference>
<dbReference type="PANTHER" id="PTHR43335:SF8">
    <property type="entry name" value="ABC TRANSPORTER, ATP-BINDING PROTEIN"/>
    <property type="match status" value="1"/>
</dbReference>
<protein>
    <submittedName>
        <fullName evidence="6">ABC transporter ATP-binding protein</fullName>
    </submittedName>
</protein>
<feature type="domain" description="ABC transporter" evidence="5">
    <location>
        <begin position="5"/>
        <end position="233"/>
    </location>
</feature>
<dbReference type="RefSeq" id="WP_102373786.1">
    <property type="nucleotide sequence ID" value="NZ_JBBNOP010000015.1"/>
</dbReference>
<name>A0ABV1JG55_9ACTN</name>
<dbReference type="SUPFAM" id="SSF52540">
    <property type="entry name" value="P-loop containing nucleoside triphosphate hydrolases"/>
    <property type="match status" value="1"/>
</dbReference>
<dbReference type="InterPro" id="IPR003439">
    <property type="entry name" value="ABC_transporter-like_ATP-bd"/>
</dbReference>